<dbReference type="Gene3D" id="3.40.366.10">
    <property type="entry name" value="Malonyl-Coenzyme A Acyl Carrier Protein, domain 2"/>
    <property type="match status" value="1"/>
</dbReference>
<dbReference type="InterPro" id="IPR020843">
    <property type="entry name" value="ER"/>
</dbReference>
<dbReference type="SMART" id="SM00822">
    <property type="entry name" value="PKS_KR"/>
    <property type="match status" value="1"/>
</dbReference>
<dbReference type="GO" id="GO:0031177">
    <property type="term" value="F:phosphopantetheine binding"/>
    <property type="evidence" value="ECO:0007669"/>
    <property type="project" value="InterPro"/>
</dbReference>
<comment type="similarity">
    <text evidence="2">Belongs to the short-chain dehydrogenases/reductases (SDR) family.</text>
</comment>
<dbReference type="SUPFAM" id="SSF55048">
    <property type="entry name" value="Probable ACP-binding domain of malonyl-CoA ACP transacylase"/>
    <property type="match status" value="1"/>
</dbReference>
<dbReference type="Proteomes" id="UP000701999">
    <property type="component" value="Unassembled WGS sequence"/>
</dbReference>
<dbReference type="InterPro" id="IPR016036">
    <property type="entry name" value="Malonyl_transacylase_ACP-bd"/>
</dbReference>
<dbReference type="GO" id="GO:0004312">
    <property type="term" value="F:fatty acid synthase activity"/>
    <property type="evidence" value="ECO:0007669"/>
    <property type="project" value="TreeGrafter"/>
</dbReference>
<dbReference type="Pfam" id="PF00109">
    <property type="entry name" value="ketoacyl-synt"/>
    <property type="match status" value="1"/>
</dbReference>
<dbReference type="PROSITE" id="PS52004">
    <property type="entry name" value="KS3_2"/>
    <property type="match status" value="1"/>
</dbReference>
<dbReference type="SUPFAM" id="SSF50129">
    <property type="entry name" value="GroES-like"/>
    <property type="match status" value="1"/>
</dbReference>
<dbReference type="InterPro" id="IPR009081">
    <property type="entry name" value="PP-bd_ACP"/>
</dbReference>
<evidence type="ECO:0000256" key="5">
    <source>
        <dbReference type="ARBA" id="ARBA00022679"/>
    </source>
</evidence>
<evidence type="ECO:0000256" key="1">
    <source>
        <dbReference type="ARBA" id="ARBA00005194"/>
    </source>
</evidence>
<dbReference type="InterPro" id="IPR036736">
    <property type="entry name" value="ACP-like_sf"/>
</dbReference>
<dbReference type="InterPro" id="IPR020841">
    <property type="entry name" value="PKS_Beta-ketoAc_synthase_dom"/>
</dbReference>
<dbReference type="GeneID" id="93255168"/>
<name>A0A9Q2KTV7_9GAMM</name>
<dbReference type="InterPro" id="IPR001227">
    <property type="entry name" value="Ac_transferase_dom_sf"/>
</dbReference>
<dbReference type="Pfam" id="PF00550">
    <property type="entry name" value="PP-binding"/>
    <property type="match status" value="1"/>
</dbReference>
<dbReference type="EMBL" id="JACVKN010000168">
    <property type="protein sequence ID" value="MBK2065553.1"/>
    <property type="molecule type" value="Genomic_DNA"/>
</dbReference>
<dbReference type="InterPro" id="IPR016039">
    <property type="entry name" value="Thiolase-like"/>
</dbReference>
<dbReference type="PROSITE" id="PS50075">
    <property type="entry name" value="CARRIER"/>
    <property type="match status" value="1"/>
</dbReference>
<dbReference type="InterPro" id="IPR049900">
    <property type="entry name" value="PKS_mFAS_DH"/>
</dbReference>
<dbReference type="SMART" id="SM00823">
    <property type="entry name" value="PKS_PP"/>
    <property type="match status" value="1"/>
</dbReference>
<gene>
    <name evidence="11" type="ORF">IB647_08060</name>
</gene>
<evidence type="ECO:0000259" key="8">
    <source>
        <dbReference type="PROSITE" id="PS50075"/>
    </source>
</evidence>
<evidence type="ECO:0000313" key="11">
    <source>
        <dbReference type="EMBL" id="MBK2065553.1"/>
    </source>
</evidence>
<dbReference type="PANTHER" id="PTHR43775">
    <property type="entry name" value="FATTY ACID SYNTHASE"/>
    <property type="match status" value="1"/>
</dbReference>
<evidence type="ECO:0000256" key="3">
    <source>
        <dbReference type="ARBA" id="ARBA00022450"/>
    </source>
</evidence>
<protein>
    <submittedName>
        <fullName evidence="11">SDR family NAD(P)-dependent oxidoreductase</fullName>
    </submittedName>
</protein>
<keyword evidence="6" id="KW-0511">Multifunctional enzyme</keyword>
<dbReference type="InterPro" id="IPR050091">
    <property type="entry name" value="PKS_NRPS_Biosynth_Enz"/>
</dbReference>
<dbReference type="Gene3D" id="1.10.1200.10">
    <property type="entry name" value="ACP-like"/>
    <property type="match status" value="1"/>
</dbReference>
<dbReference type="Pfam" id="PF13602">
    <property type="entry name" value="ADH_zinc_N_2"/>
    <property type="match status" value="1"/>
</dbReference>
<evidence type="ECO:0000313" key="12">
    <source>
        <dbReference type="Proteomes" id="UP000701999"/>
    </source>
</evidence>
<feature type="domain" description="Ketosynthase family 3 (KS3)" evidence="9">
    <location>
        <begin position="1"/>
        <end position="421"/>
    </location>
</feature>
<proteinExistence type="inferred from homology"/>
<keyword evidence="4" id="KW-0597">Phosphoprotein</keyword>
<dbReference type="InterPro" id="IPR014043">
    <property type="entry name" value="Acyl_transferase_dom"/>
</dbReference>
<dbReference type="GO" id="GO:0004315">
    <property type="term" value="F:3-oxoacyl-[acyl-carrier-protein] synthase activity"/>
    <property type="evidence" value="ECO:0007669"/>
    <property type="project" value="InterPro"/>
</dbReference>
<dbReference type="InterPro" id="IPR036291">
    <property type="entry name" value="NAD(P)-bd_dom_sf"/>
</dbReference>
<dbReference type="Pfam" id="PF08240">
    <property type="entry name" value="ADH_N"/>
    <property type="match status" value="1"/>
</dbReference>
<dbReference type="InterPro" id="IPR014030">
    <property type="entry name" value="Ketoacyl_synth_N"/>
</dbReference>
<organism evidence="11 12">
    <name type="scientific">Francisella noatunensis</name>
    <dbReference type="NCBI Taxonomy" id="657445"/>
    <lineage>
        <taxon>Bacteria</taxon>
        <taxon>Pseudomonadati</taxon>
        <taxon>Pseudomonadota</taxon>
        <taxon>Gammaproteobacteria</taxon>
        <taxon>Thiotrichales</taxon>
        <taxon>Francisellaceae</taxon>
        <taxon>Francisella</taxon>
    </lineage>
</organism>
<dbReference type="InterPro" id="IPR020806">
    <property type="entry name" value="PKS_PP-bd"/>
</dbReference>
<keyword evidence="5" id="KW-0808">Transferase</keyword>
<dbReference type="CDD" id="cd05195">
    <property type="entry name" value="enoyl_red"/>
    <property type="match status" value="1"/>
</dbReference>
<dbReference type="SUPFAM" id="SSF52151">
    <property type="entry name" value="FabD/lysophospholipase-like"/>
    <property type="match status" value="1"/>
</dbReference>
<dbReference type="InterPro" id="IPR032821">
    <property type="entry name" value="PKS_assoc"/>
</dbReference>
<dbReference type="PROSITE" id="PS52019">
    <property type="entry name" value="PKS_MFAS_DH"/>
    <property type="match status" value="1"/>
</dbReference>
<dbReference type="PROSITE" id="PS00606">
    <property type="entry name" value="KS3_1"/>
    <property type="match status" value="1"/>
</dbReference>
<feature type="active site" description="Proton donor; for dehydratase activity" evidence="7">
    <location>
        <position position="1053"/>
    </location>
</feature>
<dbReference type="Gene3D" id="3.40.47.10">
    <property type="match status" value="1"/>
</dbReference>
<evidence type="ECO:0000259" key="10">
    <source>
        <dbReference type="PROSITE" id="PS52019"/>
    </source>
</evidence>
<dbReference type="InterPro" id="IPR011032">
    <property type="entry name" value="GroES-like_sf"/>
</dbReference>
<dbReference type="SUPFAM" id="SSF51735">
    <property type="entry name" value="NAD(P)-binding Rossmann-fold domains"/>
    <property type="match status" value="2"/>
</dbReference>
<dbReference type="Gene3D" id="3.40.50.720">
    <property type="entry name" value="NAD(P)-binding Rossmann-like Domain"/>
    <property type="match status" value="1"/>
</dbReference>
<dbReference type="GO" id="GO:0016491">
    <property type="term" value="F:oxidoreductase activity"/>
    <property type="evidence" value="ECO:0007669"/>
    <property type="project" value="InterPro"/>
</dbReference>
<evidence type="ECO:0000256" key="2">
    <source>
        <dbReference type="ARBA" id="ARBA00006484"/>
    </source>
</evidence>
<dbReference type="InterPro" id="IPR014031">
    <property type="entry name" value="Ketoacyl_synth_C"/>
</dbReference>
<dbReference type="PANTHER" id="PTHR43775:SF37">
    <property type="entry name" value="SI:DKEY-61P9.11"/>
    <property type="match status" value="1"/>
</dbReference>
<dbReference type="SMART" id="SM00825">
    <property type="entry name" value="PKS_KS"/>
    <property type="match status" value="1"/>
</dbReference>
<dbReference type="RefSeq" id="WP_159184444.1">
    <property type="nucleotide sequence ID" value="NZ_JACVJL010000159.1"/>
</dbReference>
<evidence type="ECO:0000256" key="6">
    <source>
        <dbReference type="ARBA" id="ARBA00023268"/>
    </source>
</evidence>
<dbReference type="InterPro" id="IPR013154">
    <property type="entry name" value="ADH-like_N"/>
</dbReference>
<comment type="caution">
    <text evidence="11">The sequence shown here is derived from an EMBL/GenBank/DDBJ whole genome shotgun (WGS) entry which is preliminary data.</text>
</comment>
<accession>A0A9Q2KTV7</accession>
<dbReference type="GO" id="GO:0006633">
    <property type="term" value="P:fatty acid biosynthetic process"/>
    <property type="evidence" value="ECO:0007669"/>
    <property type="project" value="InterPro"/>
</dbReference>
<dbReference type="SMART" id="SM00829">
    <property type="entry name" value="PKS_ER"/>
    <property type="match status" value="1"/>
</dbReference>
<dbReference type="InterPro" id="IPR042104">
    <property type="entry name" value="PKS_dehydratase_sf"/>
</dbReference>
<dbReference type="SUPFAM" id="SSF53901">
    <property type="entry name" value="Thiolase-like"/>
    <property type="match status" value="1"/>
</dbReference>
<comment type="pathway">
    <text evidence="1">Lipid metabolism; fatty acid biosynthesis.</text>
</comment>
<dbReference type="InterPro" id="IPR049552">
    <property type="entry name" value="PKS_DH_N"/>
</dbReference>
<evidence type="ECO:0000256" key="4">
    <source>
        <dbReference type="ARBA" id="ARBA00022553"/>
    </source>
</evidence>
<feature type="domain" description="PKS/mFAS DH" evidence="10">
    <location>
        <begin position="859"/>
        <end position="1137"/>
    </location>
</feature>
<dbReference type="SUPFAM" id="SSF47336">
    <property type="entry name" value="ACP-like"/>
    <property type="match status" value="1"/>
</dbReference>
<dbReference type="InterPro" id="IPR016035">
    <property type="entry name" value="Acyl_Trfase/lysoPLipase"/>
</dbReference>
<feature type="domain" description="Carrier" evidence="8">
    <location>
        <begin position="2195"/>
        <end position="2273"/>
    </location>
</feature>
<dbReference type="Gene3D" id="3.10.129.110">
    <property type="entry name" value="Polyketide synthase dehydratase"/>
    <property type="match status" value="1"/>
</dbReference>
<dbReference type="Pfam" id="PF21089">
    <property type="entry name" value="PKS_DH_N"/>
    <property type="match status" value="1"/>
</dbReference>
<dbReference type="Pfam" id="PF08659">
    <property type="entry name" value="KR"/>
    <property type="match status" value="1"/>
</dbReference>
<evidence type="ECO:0000256" key="7">
    <source>
        <dbReference type="PROSITE-ProRule" id="PRU01363"/>
    </source>
</evidence>
<feature type="region of interest" description="N-terminal hotdog fold" evidence="7">
    <location>
        <begin position="859"/>
        <end position="984"/>
    </location>
</feature>
<dbReference type="InterPro" id="IPR018201">
    <property type="entry name" value="Ketoacyl_synth_AS"/>
</dbReference>
<dbReference type="Gene3D" id="3.90.180.10">
    <property type="entry name" value="Medium-chain alcohol dehydrogenases, catalytic domain"/>
    <property type="match status" value="1"/>
</dbReference>
<reference evidence="11 12" key="1">
    <citation type="submission" date="2020-09" db="EMBL/GenBank/DDBJ databases">
        <title>Development of specific Francisella tularensis PCR assay based on in-depth characterization of family Francisellaceae.</title>
        <authorList>
            <person name="Ohrman C."/>
            <person name="Sahl J."/>
            <person name="Sjodin A."/>
            <person name="Uneklint I."/>
            <person name="Ballard R."/>
            <person name="Karlsson L."/>
            <person name="Mcdonough R."/>
            <person name="Sundell D."/>
            <person name="Soria K."/>
            <person name="Brindeflk B."/>
            <person name="Vallesi A."/>
            <person name="Ramirez-Paredes J.G."/>
            <person name="Colquhoun D."/>
            <person name="Myrtennas K."/>
            <person name="Birdsell D."/>
            <person name="Johansson A."/>
            <person name="Wagner D."/>
            <person name="Forsman M."/>
        </authorList>
    </citation>
    <scope>NUCLEOTIDE SEQUENCE [LARGE SCALE GENOMIC DNA]</scope>
    <source>
        <strain evidence="11 12">FSC1140</strain>
    </source>
</reference>
<dbReference type="InterPro" id="IPR013968">
    <property type="entry name" value="PKS_KR"/>
</dbReference>
<dbReference type="CDD" id="cd05274">
    <property type="entry name" value="KR_FAS_SDR_x"/>
    <property type="match status" value="1"/>
</dbReference>
<sequence length="2297" mass="256626">MKKVVIIGYSFVLPEGISSDRDLWQALEQSKDLVSEIPNSRIDKKRFLHLSKKKAGKSYSFSAGVIPDIEVFDSTLFNISSREASKIDPQQRMLLNHTYFALQKAGYIPEKLSGENYGVYVGASNPDYSYFSVENGEEINSYTMTGAAKSIIANRVSYSFNFKGPSMVVDTACSSSLVALDIAVKAIQANQIDTAVVGGVNCLLHHTPFIGFSKAHMMSPSGRCRSFSAEADGYVRSEGCVVVVIKDYEKAIADGDTIYALINKTAVNSDGKTSGLPLPSYEAQRDLLKSIYDGVNLNNLVYVEAHGTGTPVGDPLEIQAIAEAIASKKKSSLITGSIKSNIGHLEPASGLAGIIKALLILQNKKVPVNIHFDEPNPKLQLQRNNIEIPSEIVDVDVNKESLIGVNSFGFGGTNAHVLLQAYLEKSPTKRYEIAEYFSNKLIVKTHSAKLLADQKRLTKETINNQLSYYSHSIASQCYRGTKGFFALYDSFEDFSDNKSRDYDIDFASKNIALIFAGNGCQYSGMLRLLHESSELTSYLEDTISELQEISEMSLKDWLDIDSGSYSDTRIAQPALFIFQVSIVKYLLNSGINVQAVSGHSVGEIAAAYTSGALSLSEAYRLVVARSNAQAITHGKGTMLAVNITREEYRSLIVDLELSNLDIAAINAQDFLTIAGDAKELSILAEFCETQGIFNRFLDVEYPFHSRYMSGDVKSEFNVRLPCLDSNVSDTSIDFISTVFAKRLSAEELRSSEYWWKNIVEPVDFASAITNLLNSSIDTFVEVTPRVVLRNYLNKISDGFKINYFSTVEKSRLVSRDIIDKLYLSGASWQTKTCHSENTEIIRSQLDLKYHWYAKNNKSMIYSGSELLGWQVTNKAKTWISYLDYELATDFHGHQVGDDVVLPASAWLELVCQLVRKANDLDDTRVILLKDIQIYAPLLLQKDDMRTLISTSNQDGSVIIKSVSQYGNNESLHVKARYLLQNIDSKPIVPKNLDLSNIVVSAAKHYANCRSIGLNYIDKFAIVNKIELGINSAIVFFNEENYVQNYAQSPFSIDGGFQAIISLLFEFESTQSNLFLPTGFDFNYILRTQARIDRAVIKLRYKSSNLIVADVYYTDLESKLISVIKGARFERVVNAIKGLLPQDCLAESLEPFAGLEYQYVRSPSLPCLKYDDIEVQEQQVIVGFIKLLIAKKAHQDIQNGQISGHSSSVAKIFKDFPGLDLVDNQIREMLQLLFVEYPNLLKPMLLCYKALLSLKINDFKLTQALKDIDTLWKIALVSNMARGIDDIIEELHKVYNNIETPLKVLVVGAGIQRQIFELVTAENFEIEYFTGWGDLYDAVNDTYDCIFIESHPSFAKNDYVELVLSKLKSGGIAKFYIWLVSLESQVFMSMFDSGIQGVSRSAVDDILSQVRSCDATTKQGLLSVEILLQKPFVAKPYLEDSQKLYCQKNIYGTTQLSNILHVEDSKLPMVFVIDKSCDYSCIYNILQQIHVSSSKNNIVILESSWCDGVLSSPLHQSLLASLRVLVNENPGVVITRVVAKKLDEVLDWNFILEDRYFAQEIFVDNGVVYQHYLKPFKLNAPEHEYKLDIINRGSFTHLKWLTKKLQNCGVEDVRIKVHYTGLNFRDVMYSLGLIPQESLEFGYLGAYLGMEFSGEVIAIGNNVSDFKIGDRVFGCAQQSFATELVVNQNFIAKLPETCSMQQGSTMLVAFMTSYYAIKELAQAKPGQKILIHGGAGAIGLAAIQVAYLLELDIYTTVGSVEKKLLVESLGVTAAYDSRSTDFLVEFENSDLKVDIVLNSLSNNLLEASLSVLAPFGHFVELGKRDIFDNNSLAMKVFRNSITFSGIDLDQLIKYKPELIQQMLVELTTYFDDQILMPLPYQEFTMNNIQEAFRCMQQGRQLGKVIVNMRTKDRIYLDMWSNEKANISGTYIVTGGTQGFGFYTAMELAKYGATKLILINRSGTIFIENRNKLDEIGVGYEILSLDVSNEIGVRDLMLDLYQRGEDLKGIVHAAVVYDDIAFSDMPEHSFDKVFEVKALGGQWLSKYSNYWRLEHFIMFSSIATVVGNINQSNYVAANAYLEGLATQRREQGLVAQYIAWGPIADLGLLTRDQSIKKLMESGLGFTPLSSIDTQRIINEILLNAKSHIIASKFEGSRIAKVLPILKTLRYQEVIDQEQIKTISSLDLGTLRASSKQQSIKIVQTNVLAQVASILGVNINGLALSTDLRDLGMDSLMAFELAVSLEEKFTEVTISAMSIAQLKTSGDIVDMILRNIYADDNQDSNSDDILDIIKQRHGES</sequence>
<dbReference type="Pfam" id="PF02801">
    <property type="entry name" value="Ketoacyl-synt_C"/>
    <property type="match status" value="1"/>
</dbReference>
<feature type="region of interest" description="C-terminal hotdog fold" evidence="7">
    <location>
        <begin position="996"/>
        <end position="1137"/>
    </location>
</feature>
<keyword evidence="3" id="KW-0596">Phosphopantetheine</keyword>
<evidence type="ECO:0000259" key="9">
    <source>
        <dbReference type="PROSITE" id="PS52004"/>
    </source>
</evidence>
<keyword evidence="12" id="KW-1185">Reference proteome</keyword>
<dbReference type="Pfam" id="PF00698">
    <property type="entry name" value="Acyl_transf_1"/>
    <property type="match status" value="1"/>
</dbReference>
<dbReference type="SMART" id="SM00827">
    <property type="entry name" value="PKS_AT"/>
    <property type="match status" value="1"/>
</dbReference>
<dbReference type="Pfam" id="PF16197">
    <property type="entry name" value="KAsynt_C_assoc"/>
    <property type="match status" value="1"/>
</dbReference>
<dbReference type="InterPro" id="IPR057326">
    <property type="entry name" value="KR_dom"/>
</dbReference>
<dbReference type="CDD" id="cd00833">
    <property type="entry name" value="PKS"/>
    <property type="match status" value="1"/>
</dbReference>
<feature type="active site" description="Proton acceptor; for dehydratase activity" evidence="7">
    <location>
        <position position="893"/>
    </location>
</feature>